<dbReference type="Gene3D" id="2.120.10.30">
    <property type="entry name" value="TolB, C-terminal domain"/>
    <property type="match status" value="1"/>
</dbReference>
<accession>A0ABT1C6E3</accession>
<dbReference type="SUPFAM" id="SSF101898">
    <property type="entry name" value="NHL repeat"/>
    <property type="match status" value="1"/>
</dbReference>
<protein>
    <submittedName>
        <fullName evidence="4">Major royal jelly family protein</fullName>
    </submittedName>
</protein>
<sequence>MSLRTLLLSTAAWACFAAAPAVAQTQTGQARTDQALTDQAQTGKPQLEQVAEFPHQVTGVTVSEDNRIFVNFPRWTEDSPVSVAEVVDGEIRPYPNETWNMWRNARKAEFAPESHFICVQSVVADKRGSLFVLDPAAPAQAKIVLGGPKLVQIDLKTNGVVKRWSFDQTIAPQGSYLNDVRLSPDGKTAYITDSGLVGAIVVVDLESGKARRLLAGHPSTQVEPNVQVKADGKVLRQPDGRGVEFSADGIALSKDGDWLYWQAIKGRTLYRVDTASLRNESLSSEELGQKVQAQGVNGVADGLLITDDGRMIVTAPEGNALFVRETLDKEPVEWIADDRLRWPDTLSEASDGAIYVTTSRIQDMSFFKPDAPIALPTQLWRIPARQQ</sequence>
<keyword evidence="3" id="KW-0732">Signal</keyword>
<feature type="signal peptide" evidence="3">
    <location>
        <begin position="1"/>
        <end position="23"/>
    </location>
</feature>
<organism evidence="4 5">
    <name type="scientific">Mesorhizobium liriopis</name>
    <dbReference type="NCBI Taxonomy" id="2953882"/>
    <lineage>
        <taxon>Bacteria</taxon>
        <taxon>Pseudomonadati</taxon>
        <taxon>Pseudomonadota</taxon>
        <taxon>Alphaproteobacteria</taxon>
        <taxon>Hyphomicrobiales</taxon>
        <taxon>Phyllobacteriaceae</taxon>
        <taxon>Mesorhizobium</taxon>
    </lineage>
</organism>
<dbReference type="InterPro" id="IPR017996">
    <property type="entry name" value="MRJP/yellow-related"/>
</dbReference>
<dbReference type="Proteomes" id="UP001205906">
    <property type="component" value="Unassembled WGS sequence"/>
</dbReference>
<proteinExistence type="predicted"/>
<evidence type="ECO:0000313" key="4">
    <source>
        <dbReference type="EMBL" id="MCO6050397.1"/>
    </source>
</evidence>
<name>A0ABT1C6E3_9HYPH</name>
<evidence type="ECO:0000313" key="5">
    <source>
        <dbReference type="Proteomes" id="UP001205906"/>
    </source>
</evidence>
<evidence type="ECO:0000256" key="2">
    <source>
        <dbReference type="ARBA" id="ARBA00022525"/>
    </source>
</evidence>
<dbReference type="RefSeq" id="WP_252818984.1">
    <property type="nucleotide sequence ID" value="NZ_JAMXQS010000005.1"/>
</dbReference>
<keyword evidence="2" id="KW-0964">Secreted</keyword>
<comment type="subcellular location">
    <subcellularLocation>
        <location evidence="1">Secreted</location>
    </subcellularLocation>
</comment>
<dbReference type="EMBL" id="JAMXQS010000005">
    <property type="protein sequence ID" value="MCO6050397.1"/>
    <property type="molecule type" value="Genomic_DNA"/>
</dbReference>
<evidence type="ECO:0000256" key="1">
    <source>
        <dbReference type="ARBA" id="ARBA00004613"/>
    </source>
</evidence>
<evidence type="ECO:0000256" key="3">
    <source>
        <dbReference type="SAM" id="SignalP"/>
    </source>
</evidence>
<keyword evidence="5" id="KW-1185">Reference proteome</keyword>
<dbReference type="PANTHER" id="PTHR10009">
    <property type="entry name" value="PROTEIN YELLOW-RELATED"/>
    <property type="match status" value="1"/>
</dbReference>
<comment type="caution">
    <text evidence="4">The sequence shown here is derived from an EMBL/GenBank/DDBJ whole genome shotgun (WGS) entry which is preliminary data.</text>
</comment>
<dbReference type="InterPro" id="IPR011042">
    <property type="entry name" value="6-blade_b-propeller_TolB-like"/>
</dbReference>
<dbReference type="Pfam" id="PF03022">
    <property type="entry name" value="MRJP"/>
    <property type="match status" value="1"/>
</dbReference>
<feature type="chain" id="PRO_5045169867" evidence="3">
    <location>
        <begin position="24"/>
        <end position="387"/>
    </location>
</feature>
<reference evidence="4 5" key="1">
    <citation type="submission" date="2022-06" db="EMBL/GenBank/DDBJ databases">
        <title>Mesorhizobium sp. strain RP14 Genome sequencing and assembly.</title>
        <authorList>
            <person name="Kim I."/>
        </authorList>
    </citation>
    <scope>NUCLEOTIDE SEQUENCE [LARGE SCALE GENOMIC DNA]</scope>
    <source>
        <strain evidence="5">RP14(2022)</strain>
    </source>
</reference>
<gene>
    <name evidence="4" type="ORF">NGM99_11450</name>
</gene>
<dbReference type="PANTHER" id="PTHR10009:SF18">
    <property type="entry name" value="PROTEIN YELLOW-LIKE PROTEIN"/>
    <property type="match status" value="1"/>
</dbReference>